<evidence type="ECO:0000256" key="1">
    <source>
        <dbReference type="SAM" id="Phobius"/>
    </source>
</evidence>
<reference evidence="2" key="1">
    <citation type="submission" date="2020-08" db="EMBL/GenBank/DDBJ databases">
        <title>Genomic insights into the carbon and energy metabolism of the first obligate autotrophic acetogenic bacterium Aceticella autotrophica gen. nov., sp. nov.</title>
        <authorList>
            <person name="Toshchakov S.V."/>
            <person name="Elcheninov A.G."/>
            <person name="Kublanov I.V."/>
            <person name="Frolov E.N."/>
            <person name="Lebedinsky A.V."/>
        </authorList>
    </citation>
    <scope>NUCLEOTIDE SEQUENCE</scope>
    <source>
        <strain evidence="2">3443-3Ac</strain>
    </source>
</reference>
<name>A0A975AWC1_9THEO</name>
<dbReference type="RefSeq" id="WP_284680293.1">
    <property type="nucleotide sequence ID" value="NZ_CP060096.1"/>
</dbReference>
<organism evidence="2 3">
    <name type="scientific">Aceticella autotrophica</name>
    <dbReference type="NCBI Taxonomy" id="2755338"/>
    <lineage>
        <taxon>Bacteria</taxon>
        <taxon>Bacillati</taxon>
        <taxon>Bacillota</taxon>
        <taxon>Clostridia</taxon>
        <taxon>Thermoanaerobacterales</taxon>
        <taxon>Thermoanaerobacteraceae</taxon>
        <taxon>Aceticella</taxon>
    </lineage>
</organism>
<proteinExistence type="predicted"/>
<dbReference type="EMBL" id="CP060096">
    <property type="protein sequence ID" value="QSZ27591.1"/>
    <property type="molecule type" value="Genomic_DNA"/>
</dbReference>
<dbReference type="AlphaFoldDB" id="A0A975AWC1"/>
<protein>
    <submittedName>
        <fullName evidence="2">Uncharacterized protein</fullName>
    </submittedName>
</protein>
<accession>A0A975AWC1</accession>
<dbReference type="Proteomes" id="UP000671913">
    <property type="component" value="Chromosome"/>
</dbReference>
<keyword evidence="1" id="KW-1133">Transmembrane helix</keyword>
<keyword evidence="1" id="KW-0812">Transmembrane</keyword>
<evidence type="ECO:0000313" key="3">
    <source>
        <dbReference type="Proteomes" id="UP000671913"/>
    </source>
</evidence>
<dbReference type="KEGG" id="aaut:ACETAC_01355"/>
<evidence type="ECO:0000313" key="2">
    <source>
        <dbReference type="EMBL" id="QSZ27591.1"/>
    </source>
</evidence>
<gene>
    <name evidence="2" type="ORF">ACETAC_01355</name>
</gene>
<sequence length="65" mass="7264">MLVLIGIIWGFSTSNGFCIGDTVLNTIGLKTWSNGSNGVHFTVFYSLIFIILLFYWDVNIKMISA</sequence>
<feature type="transmembrane region" description="Helical" evidence="1">
    <location>
        <begin position="40"/>
        <end position="58"/>
    </location>
</feature>
<keyword evidence="1" id="KW-0472">Membrane</keyword>
<keyword evidence="3" id="KW-1185">Reference proteome</keyword>